<keyword evidence="3" id="KW-1185">Reference proteome</keyword>
<protein>
    <submittedName>
        <fullName evidence="2">Uncharacterized protein</fullName>
    </submittedName>
</protein>
<dbReference type="AlphaFoldDB" id="A0A8X8LCR1"/>
<gene>
    <name evidence="2" type="ORF">SAMN05444410_101329</name>
</gene>
<proteinExistence type="predicted"/>
<name>A0A8X8LCR1_9BACT</name>
<keyword evidence="1" id="KW-1133">Transmembrane helix</keyword>
<dbReference type="EMBL" id="FNNO01000001">
    <property type="protein sequence ID" value="SDW14091.1"/>
    <property type="molecule type" value="Genomic_DNA"/>
</dbReference>
<evidence type="ECO:0000313" key="2">
    <source>
        <dbReference type="EMBL" id="SDW14091.1"/>
    </source>
</evidence>
<organism evidence="2 3">
    <name type="scientific">Hydrobacter penzbergensis</name>
    <dbReference type="NCBI Taxonomy" id="1235997"/>
    <lineage>
        <taxon>Bacteria</taxon>
        <taxon>Pseudomonadati</taxon>
        <taxon>Bacteroidota</taxon>
        <taxon>Chitinophagia</taxon>
        <taxon>Chitinophagales</taxon>
        <taxon>Chitinophagaceae</taxon>
        <taxon>Hydrobacter</taxon>
    </lineage>
</organism>
<reference evidence="2 3" key="1">
    <citation type="submission" date="2016-10" db="EMBL/GenBank/DDBJ databases">
        <authorList>
            <person name="Varghese N."/>
            <person name="Submissions S."/>
        </authorList>
    </citation>
    <scope>NUCLEOTIDE SEQUENCE [LARGE SCALE GENOMIC DNA]</scope>
    <source>
        <strain evidence="2 3">DSM 25353</strain>
    </source>
</reference>
<accession>A0A8X8LCR1</accession>
<evidence type="ECO:0000313" key="3">
    <source>
        <dbReference type="Proteomes" id="UP000198711"/>
    </source>
</evidence>
<evidence type="ECO:0000256" key="1">
    <source>
        <dbReference type="SAM" id="Phobius"/>
    </source>
</evidence>
<keyword evidence="1" id="KW-0472">Membrane</keyword>
<keyword evidence="1" id="KW-0812">Transmembrane</keyword>
<dbReference type="RefSeq" id="WP_092721480.1">
    <property type="nucleotide sequence ID" value="NZ_FNNO01000001.1"/>
</dbReference>
<sequence>MFTNISWTTYIFVVILLLAVWYLFIGLRFYFNDLQNLLARKGKRDVELAHDESYSTPNAEFTSEQTEVSDTDSLFHKVENLTTKLKETIADASSKNYHREEFIFLLQLTLKEYPHLKGSPYQVAINNLIISECEKYGSIHLSAEEQVMLWKEVA</sequence>
<comment type="caution">
    <text evidence="2">The sequence shown here is derived from an EMBL/GenBank/DDBJ whole genome shotgun (WGS) entry which is preliminary data.</text>
</comment>
<feature type="transmembrane region" description="Helical" evidence="1">
    <location>
        <begin position="6"/>
        <end position="31"/>
    </location>
</feature>
<dbReference type="Proteomes" id="UP000198711">
    <property type="component" value="Unassembled WGS sequence"/>
</dbReference>